<comment type="similarity">
    <text evidence="3">Belongs to the translin family.</text>
</comment>
<dbReference type="Gene3D" id="1.20.58.190">
    <property type="entry name" value="Translin, domain 1"/>
    <property type="match status" value="1"/>
</dbReference>
<keyword evidence="4" id="KW-0963">Cytoplasm</keyword>
<evidence type="ECO:0000313" key="6">
    <source>
        <dbReference type="EMBL" id="KAJ3423447.1"/>
    </source>
</evidence>
<name>A0AAV7Y0R0_9EUKA</name>
<gene>
    <name evidence="6" type="ORF">M0812_29976</name>
</gene>
<accession>A0AAV7Y0R0</accession>
<dbReference type="GO" id="GO:0005737">
    <property type="term" value="C:cytoplasm"/>
    <property type="evidence" value="ECO:0007669"/>
    <property type="project" value="UniProtKB-SubCell"/>
</dbReference>
<dbReference type="GO" id="GO:0043565">
    <property type="term" value="F:sequence-specific DNA binding"/>
    <property type="evidence" value="ECO:0007669"/>
    <property type="project" value="InterPro"/>
</dbReference>
<keyword evidence="5" id="KW-0539">Nucleus</keyword>
<dbReference type="EMBL" id="JANTQA010000076">
    <property type="protein sequence ID" value="KAJ3423447.1"/>
    <property type="molecule type" value="Genomic_DNA"/>
</dbReference>
<evidence type="ECO:0000256" key="4">
    <source>
        <dbReference type="ARBA" id="ARBA00022490"/>
    </source>
</evidence>
<organism evidence="6 7">
    <name type="scientific">Anaeramoeba flamelloides</name>
    <dbReference type="NCBI Taxonomy" id="1746091"/>
    <lineage>
        <taxon>Eukaryota</taxon>
        <taxon>Metamonada</taxon>
        <taxon>Anaeramoebidae</taxon>
        <taxon>Anaeramoeba</taxon>
    </lineage>
</organism>
<dbReference type="InterPro" id="IPR002848">
    <property type="entry name" value="Translin_fam"/>
</dbReference>
<sequence length="247" mass="28907">MSKEENNKIEIETTTEQNTIHSLFTEIEKEFTHELDLDQKIRNSSYSVTTFSKRMIFTLHRLSNPSDNQKAIMKRAGTIESECLENLQNLMKLVLESPDYYWKYQYRITQGMQEFLEALSFKHWLETKEVITLEQINKKLAFDFLKEETFLITAMDYVGGIADLTGELMRFATDSYAKGNHQILDKILETMKKVYKDTQEALGINSLKMWNKLSVMGNSIEKVENLCYLRKLRLSNSDQKIAELLLD</sequence>
<dbReference type="InterPro" id="IPR016068">
    <property type="entry name" value="Translin_N"/>
</dbReference>
<proteinExistence type="inferred from homology"/>
<dbReference type="CDD" id="cd14820">
    <property type="entry name" value="TRAX"/>
    <property type="match status" value="1"/>
</dbReference>
<comment type="caution">
    <text evidence="6">The sequence shown here is derived from an EMBL/GenBank/DDBJ whole genome shotgun (WGS) entry which is preliminary data.</text>
</comment>
<dbReference type="Gene3D" id="1.20.58.200">
    <property type="entry name" value="Translin, domain 2"/>
    <property type="match status" value="1"/>
</dbReference>
<dbReference type="InterPro" id="IPR016069">
    <property type="entry name" value="Translin_C"/>
</dbReference>
<dbReference type="GO" id="GO:0005634">
    <property type="term" value="C:nucleus"/>
    <property type="evidence" value="ECO:0007669"/>
    <property type="project" value="UniProtKB-SubCell"/>
</dbReference>
<dbReference type="AlphaFoldDB" id="A0AAV7Y0R0"/>
<reference evidence="6" key="1">
    <citation type="submission" date="2022-08" db="EMBL/GenBank/DDBJ databases">
        <title>Novel sulphate-reducing endosymbionts in the free-living metamonad Anaeramoeba.</title>
        <authorList>
            <person name="Jerlstrom-Hultqvist J."/>
            <person name="Cepicka I."/>
            <person name="Gallot-Lavallee L."/>
            <person name="Salas-Leiva D."/>
            <person name="Curtis B.A."/>
            <person name="Zahonova K."/>
            <person name="Pipaliya S."/>
            <person name="Dacks J."/>
            <person name="Roger A.J."/>
        </authorList>
    </citation>
    <scope>NUCLEOTIDE SEQUENCE</scope>
    <source>
        <strain evidence="6">Busselton2</strain>
    </source>
</reference>
<evidence type="ECO:0000256" key="5">
    <source>
        <dbReference type="ARBA" id="ARBA00023242"/>
    </source>
</evidence>
<evidence type="ECO:0000313" key="7">
    <source>
        <dbReference type="Proteomes" id="UP001146793"/>
    </source>
</evidence>
<dbReference type="InterPro" id="IPR036081">
    <property type="entry name" value="Translin_sf"/>
</dbReference>
<evidence type="ECO:0000256" key="1">
    <source>
        <dbReference type="ARBA" id="ARBA00004123"/>
    </source>
</evidence>
<evidence type="ECO:0000256" key="3">
    <source>
        <dbReference type="ARBA" id="ARBA00005902"/>
    </source>
</evidence>
<protein>
    <submittedName>
        <fullName evidence="6">Translin and translin associated protein x</fullName>
    </submittedName>
</protein>
<dbReference type="Pfam" id="PF01997">
    <property type="entry name" value="Translin"/>
    <property type="match status" value="1"/>
</dbReference>
<dbReference type="PANTHER" id="PTHR10741">
    <property type="entry name" value="TRANSLIN AND TRANSLIN ASSOCIATED PROTEIN X"/>
    <property type="match status" value="1"/>
</dbReference>
<comment type="subcellular location">
    <subcellularLocation>
        <location evidence="2">Cytoplasm</location>
    </subcellularLocation>
    <subcellularLocation>
        <location evidence="1">Nucleus</location>
    </subcellularLocation>
</comment>
<evidence type="ECO:0000256" key="2">
    <source>
        <dbReference type="ARBA" id="ARBA00004496"/>
    </source>
</evidence>
<dbReference type="SUPFAM" id="SSF74784">
    <property type="entry name" value="Translin"/>
    <property type="match status" value="1"/>
</dbReference>
<dbReference type="Proteomes" id="UP001146793">
    <property type="component" value="Unassembled WGS sequence"/>
</dbReference>